<name>A0A1G5ZBM5_9HYPH</name>
<evidence type="ECO:0000259" key="3">
    <source>
        <dbReference type="Pfam" id="PF19040"/>
    </source>
</evidence>
<keyword evidence="1" id="KW-0812">Transmembrane</keyword>
<dbReference type="Pfam" id="PF01757">
    <property type="entry name" value="Acyl_transf_3"/>
    <property type="match status" value="1"/>
</dbReference>
<evidence type="ECO:0000313" key="4">
    <source>
        <dbReference type="EMBL" id="SDA91966.1"/>
    </source>
</evidence>
<evidence type="ECO:0000259" key="2">
    <source>
        <dbReference type="Pfam" id="PF01757"/>
    </source>
</evidence>
<keyword evidence="4" id="KW-0378">Hydrolase</keyword>
<dbReference type="InterPro" id="IPR043968">
    <property type="entry name" value="SGNH"/>
</dbReference>
<dbReference type="AlphaFoldDB" id="A0A1G5ZBM5"/>
<feature type="transmembrane region" description="Helical" evidence="1">
    <location>
        <begin position="65"/>
        <end position="85"/>
    </location>
</feature>
<feature type="transmembrane region" description="Helical" evidence="1">
    <location>
        <begin position="277"/>
        <end position="300"/>
    </location>
</feature>
<accession>A0A1G5ZBM5</accession>
<feature type="transmembrane region" description="Helical" evidence="1">
    <location>
        <begin position="376"/>
        <end position="400"/>
    </location>
</feature>
<feature type="domain" description="Acyltransferase 3" evidence="2">
    <location>
        <begin position="39"/>
        <end position="359"/>
    </location>
</feature>
<dbReference type="RefSeq" id="WP_091582617.1">
    <property type="nucleotide sequence ID" value="NZ_FMXM01000016.1"/>
</dbReference>
<dbReference type="PANTHER" id="PTHR23028:SF53">
    <property type="entry name" value="ACYL_TRANSF_3 DOMAIN-CONTAINING PROTEIN"/>
    <property type="match status" value="1"/>
</dbReference>
<dbReference type="InterPro" id="IPR050879">
    <property type="entry name" value="Acyltransferase_3"/>
</dbReference>
<evidence type="ECO:0000313" key="5">
    <source>
        <dbReference type="Proteomes" id="UP000198588"/>
    </source>
</evidence>
<feature type="transmembrane region" description="Helical" evidence="1">
    <location>
        <begin position="229"/>
        <end position="248"/>
    </location>
</feature>
<keyword evidence="1" id="KW-0472">Membrane</keyword>
<dbReference type="Proteomes" id="UP000198588">
    <property type="component" value="Unassembled WGS sequence"/>
</dbReference>
<feature type="transmembrane region" description="Helical" evidence="1">
    <location>
        <begin position="344"/>
        <end position="364"/>
    </location>
</feature>
<proteinExistence type="predicted"/>
<feature type="transmembrane region" description="Helical" evidence="1">
    <location>
        <begin position="312"/>
        <end position="338"/>
    </location>
</feature>
<keyword evidence="1" id="KW-1133">Transmembrane helix</keyword>
<dbReference type="GO" id="GO:0016747">
    <property type="term" value="F:acyltransferase activity, transferring groups other than amino-acyl groups"/>
    <property type="evidence" value="ECO:0007669"/>
    <property type="project" value="InterPro"/>
</dbReference>
<dbReference type="PANTHER" id="PTHR23028">
    <property type="entry name" value="ACETYLTRANSFERASE"/>
    <property type="match status" value="1"/>
</dbReference>
<sequence>MPTYQDHRPSLAAGVMLDSRKLPGSASQHAALAAPAYRADIDGLRAIAVVSVVLFHAGFTVFSGGYVGVDIFFVISGYLITQLIARDLRAGEFSVWHFYERRIRRIFPALFAMLAVCTLACAFIFLPDDFRRFGRNSVTTALFSSNIGFWLKTGYFDGETYDQPLIHTWSLAVEEQFYILFPLFLISIWWLGVRNVRILLASAAGISFLATVMVMQYDATAAFYLTPFRAWELLLGSLLALGIFPCLARRWQCEVATGAGLLLILAAVLRYSDVTSFPGVAALLPCFGAALVIHGGSAANCSVTRLISTRPFVGVGLISYSLYLWHWPLIVLVGYLAIDQLSSLKSAALVAASFTLAFMSWRYIERPLRVPSRVARPVPVLAGGALAIVAVAMTGSVIYLDNGWPTRFSKDVNVLSSYALSANPEADECANVSLQLAANSPCTIGASANARIFLWGDSHAGAMFGAMSELAAHGASTVYGATPRCPPLLGVGTDRNCIRGNDLRLRYALGHPELKTVIIAARWSLYLEGRAIELGPAERNGNLPQLQDRNGVQFDRFSVEARQAFETSLRRTVGRLLQAGKKVVIVYPVPEVGYDVPSTAARLVAQGHALRGHALSSFSIPESLYRERQQIAFGILDRLGRHVGLIRVYPTQVLCPQDRCVAIMDGKPLYFDSHHLSIPGSRTLVPLFARALQRGA</sequence>
<keyword evidence="4" id="KW-0012">Acyltransferase</keyword>
<dbReference type="EMBL" id="FMXM01000016">
    <property type="protein sequence ID" value="SDA91966.1"/>
    <property type="molecule type" value="Genomic_DNA"/>
</dbReference>
<protein>
    <submittedName>
        <fullName evidence="4">Peptidoglycan/LPS O-acetylase OafA/YrhL, contains acyltransferase and SGNH-hydrolase domains</fullName>
    </submittedName>
</protein>
<feature type="transmembrane region" description="Helical" evidence="1">
    <location>
        <begin position="106"/>
        <end position="126"/>
    </location>
</feature>
<dbReference type="GO" id="GO:0016020">
    <property type="term" value="C:membrane"/>
    <property type="evidence" value="ECO:0007669"/>
    <property type="project" value="TreeGrafter"/>
</dbReference>
<feature type="transmembrane region" description="Helical" evidence="1">
    <location>
        <begin position="177"/>
        <end position="193"/>
    </location>
</feature>
<evidence type="ECO:0000256" key="1">
    <source>
        <dbReference type="SAM" id="Phobius"/>
    </source>
</evidence>
<dbReference type="GO" id="GO:0009103">
    <property type="term" value="P:lipopolysaccharide biosynthetic process"/>
    <property type="evidence" value="ECO:0007669"/>
    <property type="project" value="TreeGrafter"/>
</dbReference>
<feature type="domain" description="SGNH" evidence="3">
    <location>
        <begin position="438"/>
        <end position="689"/>
    </location>
</feature>
<keyword evidence="4" id="KW-0808">Transferase</keyword>
<feature type="transmembrane region" description="Helical" evidence="1">
    <location>
        <begin position="198"/>
        <end position="217"/>
    </location>
</feature>
<dbReference type="Pfam" id="PF19040">
    <property type="entry name" value="SGNH"/>
    <property type="match status" value="1"/>
</dbReference>
<organism evidence="4 5">
    <name type="scientific">Mesorhizobium qingshengii</name>
    <dbReference type="NCBI Taxonomy" id="1165689"/>
    <lineage>
        <taxon>Bacteria</taxon>
        <taxon>Pseudomonadati</taxon>
        <taxon>Pseudomonadota</taxon>
        <taxon>Alphaproteobacteria</taxon>
        <taxon>Hyphomicrobiales</taxon>
        <taxon>Phyllobacteriaceae</taxon>
        <taxon>Mesorhizobium</taxon>
    </lineage>
</organism>
<dbReference type="GO" id="GO:0016787">
    <property type="term" value="F:hydrolase activity"/>
    <property type="evidence" value="ECO:0007669"/>
    <property type="project" value="UniProtKB-KW"/>
</dbReference>
<dbReference type="InterPro" id="IPR002656">
    <property type="entry name" value="Acyl_transf_3_dom"/>
</dbReference>
<dbReference type="OrthoDB" id="9796461at2"/>
<gene>
    <name evidence="4" type="ORF">SAMN02927914_04596</name>
</gene>
<feature type="transmembrane region" description="Helical" evidence="1">
    <location>
        <begin position="255"/>
        <end position="271"/>
    </location>
</feature>
<reference evidence="4 5" key="1">
    <citation type="submission" date="2016-10" db="EMBL/GenBank/DDBJ databases">
        <authorList>
            <person name="de Groot N.N."/>
        </authorList>
    </citation>
    <scope>NUCLEOTIDE SEQUENCE [LARGE SCALE GENOMIC DNA]</scope>
    <source>
        <strain evidence="4 5">CGMCC 1.12097</strain>
    </source>
</reference>